<organism evidence="3 4">
    <name type="scientific">Paenibacillus baimaensis</name>
    <dbReference type="NCBI Taxonomy" id="2982185"/>
    <lineage>
        <taxon>Bacteria</taxon>
        <taxon>Bacillati</taxon>
        <taxon>Bacillota</taxon>
        <taxon>Bacilli</taxon>
        <taxon>Bacillales</taxon>
        <taxon>Paenibacillaceae</taxon>
        <taxon>Paenibacillus</taxon>
    </lineage>
</organism>
<accession>A0ABT2ULH4</accession>
<evidence type="ECO:0000259" key="2">
    <source>
        <dbReference type="Pfam" id="PF12850"/>
    </source>
</evidence>
<dbReference type="PANTHER" id="PTHR42850">
    <property type="entry name" value="METALLOPHOSPHOESTERASE"/>
    <property type="match status" value="1"/>
</dbReference>
<protein>
    <submittedName>
        <fullName evidence="3">Metallophosphatase family protein</fullName>
    </submittedName>
</protein>
<sequence length="239" mass="26609">MKIAFIADIHGNALALDSVLADIQKKEIDRIYVLGDLCYRGPEPRRSLDLVRSLNTEVIKGNADEWVVRGVREGEVPAKAIEMMNRERDWTVSQLEAADIDYLNQLPTELSLTVDGITIKAFHATPDSLFDVVLPGADDAIVESKLMQEASSQIFIYAHIHKPYIRYLNGKMIMNTGSVGLPFDKLAMASYATVEITEGVVQTSIVRVPVDIERVVQQYEKVQYPNAAMMANVVRNASV</sequence>
<dbReference type="InterPro" id="IPR011152">
    <property type="entry name" value="Pesterase_MJ0912"/>
</dbReference>
<dbReference type="InterPro" id="IPR024654">
    <property type="entry name" value="Calcineurin-like_PHP_lpxH"/>
</dbReference>
<name>A0ABT2ULH4_9BACL</name>
<feature type="domain" description="Calcineurin-like phosphoesterase" evidence="2">
    <location>
        <begin position="1"/>
        <end position="198"/>
    </location>
</feature>
<proteinExistence type="inferred from homology"/>
<dbReference type="Pfam" id="PF12850">
    <property type="entry name" value="Metallophos_2"/>
    <property type="match status" value="1"/>
</dbReference>
<dbReference type="InterPro" id="IPR050126">
    <property type="entry name" value="Ap4A_hydrolase"/>
</dbReference>
<evidence type="ECO:0000313" key="4">
    <source>
        <dbReference type="Proteomes" id="UP001652445"/>
    </source>
</evidence>
<dbReference type="EMBL" id="JAOQIO010000094">
    <property type="protein sequence ID" value="MCU6795500.1"/>
    <property type="molecule type" value="Genomic_DNA"/>
</dbReference>
<dbReference type="Gene3D" id="3.60.21.10">
    <property type="match status" value="1"/>
</dbReference>
<comment type="similarity">
    <text evidence="1">Belongs to the metallophosphoesterase superfamily. YfcE family.</text>
</comment>
<dbReference type="InterPro" id="IPR029052">
    <property type="entry name" value="Metallo-depent_PP-like"/>
</dbReference>
<dbReference type="RefSeq" id="WP_262686431.1">
    <property type="nucleotide sequence ID" value="NZ_JAOQIO010000094.1"/>
</dbReference>
<gene>
    <name evidence="3" type="ORF">OB236_25640</name>
</gene>
<reference evidence="3 4" key="1">
    <citation type="submission" date="2022-09" db="EMBL/GenBank/DDBJ databases">
        <authorList>
            <person name="Han X.L."/>
            <person name="Wang Q."/>
            <person name="Lu T."/>
        </authorList>
    </citation>
    <scope>NUCLEOTIDE SEQUENCE [LARGE SCALE GENOMIC DNA]</scope>
    <source>
        <strain evidence="3 4">WQ 127069</strain>
    </source>
</reference>
<keyword evidence="4" id="KW-1185">Reference proteome</keyword>
<evidence type="ECO:0000313" key="3">
    <source>
        <dbReference type="EMBL" id="MCU6795500.1"/>
    </source>
</evidence>
<evidence type="ECO:0000256" key="1">
    <source>
        <dbReference type="ARBA" id="ARBA00008950"/>
    </source>
</evidence>
<dbReference type="Proteomes" id="UP001652445">
    <property type="component" value="Unassembled WGS sequence"/>
</dbReference>
<dbReference type="PANTHER" id="PTHR42850:SF2">
    <property type="entry name" value="BLL5683 PROTEIN"/>
    <property type="match status" value="1"/>
</dbReference>
<dbReference type="PIRSF" id="PIRSF000883">
    <property type="entry name" value="Pesterase_MJ0912"/>
    <property type="match status" value="1"/>
</dbReference>
<dbReference type="SUPFAM" id="SSF56300">
    <property type="entry name" value="Metallo-dependent phosphatases"/>
    <property type="match status" value="1"/>
</dbReference>
<comment type="caution">
    <text evidence="3">The sequence shown here is derived from an EMBL/GenBank/DDBJ whole genome shotgun (WGS) entry which is preliminary data.</text>
</comment>